<dbReference type="InterPro" id="IPR000644">
    <property type="entry name" value="CBS_dom"/>
</dbReference>
<evidence type="ECO:0000256" key="1">
    <source>
        <dbReference type="PROSITE-ProRule" id="PRU00703"/>
    </source>
</evidence>
<gene>
    <name evidence="3" type="ordered locus">Tcur_1707</name>
</gene>
<dbReference type="Proteomes" id="UP000001918">
    <property type="component" value="Chromosome"/>
</dbReference>
<dbReference type="EMBL" id="CP001738">
    <property type="protein sequence ID" value="ACY97281.1"/>
    <property type="molecule type" value="Genomic_DNA"/>
</dbReference>
<feature type="domain" description="CBS" evidence="2">
    <location>
        <begin position="94"/>
        <end position="153"/>
    </location>
</feature>
<dbReference type="AlphaFoldDB" id="D1AC15"/>
<dbReference type="eggNOG" id="COG0517">
    <property type="taxonomic scope" value="Bacteria"/>
</dbReference>
<dbReference type="KEGG" id="tcu:Tcur_1707"/>
<dbReference type="InterPro" id="IPR046342">
    <property type="entry name" value="CBS_dom_sf"/>
</dbReference>
<dbReference type="Pfam" id="PF00571">
    <property type="entry name" value="CBS"/>
    <property type="match status" value="1"/>
</dbReference>
<keyword evidence="4" id="KW-1185">Reference proteome</keyword>
<dbReference type="STRING" id="471852.Tcur_1707"/>
<organism evidence="3 4">
    <name type="scientific">Thermomonospora curvata (strain ATCC 19995 / DSM 43183 / JCM 3096 / KCTC 9072 / NBRC 15933 / NCIMB 10081 / Henssen B9)</name>
    <dbReference type="NCBI Taxonomy" id="471852"/>
    <lineage>
        <taxon>Bacteria</taxon>
        <taxon>Bacillati</taxon>
        <taxon>Actinomycetota</taxon>
        <taxon>Actinomycetes</taxon>
        <taxon>Streptosporangiales</taxon>
        <taxon>Thermomonosporaceae</taxon>
        <taxon>Thermomonospora</taxon>
    </lineage>
</organism>
<dbReference type="Gene3D" id="3.10.580.10">
    <property type="entry name" value="CBS-domain"/>
    <property type="match status" value="1"/>
</dbReference>
<dbReference type="PROSITE" id="PS51371">
    <property type="entry name" value="CBS"/>
    <property type="match status" value="1"/>
</dbReference>
<dbReference type="RefSeq" id="WP_012852065.1">
    <property type="nucleotide sequence ID" value="NC_013510.1"/>
</dbReference>
<evidence type="ECO:0000313" key="3">
    <source>
        <dbReference type="EMBL" id="ACY97281.1"/>
    </source>
</evidence>
<dbReference type="HOGENOM" id="CLU_116232_0_0_11"/>
<dbReference type="OrthoDB" id="3535009at2"/>
<reference evidence="3 4" key="1">
    <citation type="journal article" date="2011" name="Stand. Genomic Sci.">
        <title>Complete genome sequence of Thermomonospora curvata type strain (B9).</title>
        <authorList>
            <person name="Chertkov O."/>
            <person name="Sikorski J."/>
            <person name="Nolan M."/>
            <person name="Lapidus A."/>
            <person name="Lucas S."/>
            <person name="Del Rio T.G."/>
            <person name="Tice H."/>
            <person name="Cheng J.F."/>
            <person name="Goodwin L."/>
            <person name="Pitluck S."/>
            <person name="Liolios K."/>
            <person name="Ivanova N."/>
            <person name="Mavromatis K."/>
            <person name="Mikhailova N."/>
            <person name="Ovchinnikova G."/>
            <person name="Pati A."/>
            <person name="Chen A."/>
            <person name="Palaniappan K."/>
            <person name="Djao O.D."/>
            <person name="Land M."/>
            <person name="Hauser L."/>
            <person name="Chang Y.J."/>
            <person name="Jeffries C.D."/>
            <person name="Brettin T."/>
            <person name="Han C."/>
            <person name="Detter J.C."/>
            <person name="Rohde M."/>
            <person name="Goker M."/>
            <person name="Woyke T."/>
            <person name="Bristow J."/>
            <person name="Eisen J.A."/>
            <person name="Markowitz V."/>
            <person name="Hugenholtz P."/>
            <person name="Klenk H.P."/>
            <person name="Kyrpides N.C."/>
        </authorList>
    </citation>
    <scope>NUCLEOTIDE SEQUENCE [LARGE SCALE GENOMIC DNA]</scope>
    <source>
        <strain evidence="4">ATCC 19995 / DSM 43183 / JCM 3096 / KCTC 9072 / NBRC 15933 / NCIMB 10081 / Henssen B9</strain>
    </source>
</reference>
<proteinExistence type="predicted"/>
<name>D1AC15_THECD</name>
<evidence type="ECO:0000313" key="4">
    <source>
        <dbReference type="Proteomes" id="UP000001918"/>
    </source>
</evidence>
<dbReference type="SUPFAM" id="SSF54631">
    <property type="entry name" value="CBS-domain pair"/>
    <property type="match status" value="1"/>
</dbReference>
<dbReference type="CDD" id="cd17788">
    <property type="entry name" value="CBS_pair_bac"/>
    <property type="match status" value="1"/>
</dbReference>
<sequence length="153" mass="16948">MLARELARPYPHIDPDSEALSVARLVIEQRLPGLIVLDDLQHPLAILPTSQILWFAIPPYVREDPALARVYSERQADRMCERMRGRSLRDLLPPEPRRPPMVTGDANVLEVATLMAQAHSPLVAVVESKNGPRPPMIGVISVADLLGRLLPAC</sequence>
<accession>D1AC15</accession>
<evidence type="ECO:0000259" key="2">
    <source>
        <dbReference type="PROSITE" id="PS51371"/>
    </source>
</evidence>
<protein>
    <submittedName>
        <fullName evidence="3">CBS domain containing protein</fullName>
    </submittedName>
</protein>
<keyword evidence="1" id="KW-0129">CBS domain</keyword>